<keyword evidence="4" id="KW-0808">Transferase</keyword>
<sequence length="128" mass="14540">MFCKLHDNSLHDILIESLHFVVRRDNFPLSKGHVEVVPRRHVESFFDLTAAEIAEAYELMQEARKKIDDEHTPDAYTIGVNDGTAAGRTVDHLHIHLIPRYEGDVEDPRGGIRQILSGPHPDEWAPKA</sequence>
<dbReference type="GO" id="GO:0008168">
    <property type="term" value="F:methyltransferase activity"/>
    <property type="evidence" value="ECO:0007669"/>
    <property type="project" value="UniProtKB-KW"/>
</dbReference>
<evidence type="ECO:0000256" key="2">
    <source>
        <dbReference type="SAM" id="MobiDB-lite"/>
    </source>
</evidence>
<keyword evidence="4" id="KW-0489">Methyltransferase</keyword>
<name>A0ABV8CBH5_9PSEU</name>
<dbReference type="GO" id="GO:0032259">
    <property type="term" value="P:methylation"/>
    <property type="evidence" value="ECO:0007669"/>
    <property type="project" value="UniProtKB-KW"/>
</dbReference>
<protein>
    <submittedName>
        <fullName evidence="4">HIT family protein</fullName>
        <ecNumber evidence="4">2.1.1.-</ecNumber>
    </submittedName>
</protein>
<evidence type="ECO:0000313" key="4">
    <source>
        <dbReference type="EMBL" id="MFC3899088.1"/>
    </source>
</evidence>
<feature type="domain" description="HIT" evidence="3">
    <location>
        <begin position="1"/>
        <end position="107"/>
    </location>
</feature>
<comment type="caution">
    <text evidence="4">The sequence shown here is derived from an EMBL/GenBank/DDBJ whole genome shotgun (WGS) entry which is preliminary data.</text>
</comment>
<proteinExistence type="predicted"/>
<feature type="region of interest" description="Disordered" evidence="2">
    <location>
        <begin position="108"/>
        <end position="128"/>
    </location>
</feature>
<dbReference type="InterPro" id="IPR011146">
    <property type="entry name" value="HIT-like"/>
</dbReference>
<dbReference type="PANTHER" id="PTHR42997">
    <property type="entry name" value="HIT FAMILY HYDROLASE"/>
    <property type="match status" value="1"/>
</dbReference>
<dbReference type="InterPro" id="IPR036265">
    <property type="entry name" value="HIT-like_sf"/>
</dbReference>
<dbReference type="RefSeq" id="WP_382381088.1">
    <property type="nucleotide sequence ID" value="NZ_JBHRZI010000057.1"/>
</dbReference>
<evidence type="ECO:0000259" key="3">
    <source>
        <dbReference type="PROSITE" id="PS51084"/>
    </source>
</evidence>
<evidence type="ECO:0000313" key="5">
    <source>
        <dbReference type="Proteomes" id="UP001595690"/>
    </source>
</evidence>
<evidence type="ECO:0000256" key="1">
    <source>
        <dbReference type="PROSITE-ProRule" id="PRU00464"/>
    </source>
</evidence>
<dbReference type="Proteomes" id="UP001595690">
    <property type="component" value="Unassembled WGS sequence"/>
</dbReference>
<dbReference type="Pfam" id="PF01230">
    <property type="entry name" value="HIT"/>
    <property type="match status" value="1"/>
</dbReference>
<reference evidence="5" key="1">
    <citation type="journal article" date="2019" name="Int. J. Syst. Evol. Microbiol.">
        <title>The Global Catalogue of Microorganisms (GCM) 10K type strain sequencing project: providing services to taxonomists for standard genome sequencing and annotation.</title>
        <authorList>
            <consortium name="The Broad Institute Genomics Platform"/>
            <consortium name="The Broad Institute Genome Sequencing Center for Infectious Disease"/>
            <person name="Wu L."/>
            <person name="Ma J."/>
        </authorList>
    </citation>
    <scope>NUCLEOTIDE SEQUENCE [LARGE SCALE GENOMIC DNA]</scope>
    <source>
        <strain evidence="5">CGMCC 4.7405</strain>
    </source>
</reference>
<dbReference type="EC" id="2.1.1.-" evidence="4"/>
<dbReference type="EMBL" id="JBHRZI010000057">
    <property type="protein sequence ID" value="MFC3899088.1"/>
    <property type="molecule type" value="Genomic_DNA"/>
</dbReference>
<dbReference type="Gene3D" id="3.30.428.10">
    <property type="entry name" value="HIT-like"/>
    <property type="match status" value="1"/>
</dbReference>
<dbReference type="PROSITE" id="PS51084">
    <property type="entry name" value="HIT_2"/>
    <property type="match status" value="1"/>
</dbReference>
<dbReference type="InterPro" id="IPR052908">
    <property type="entry name" value="AP-4-A_phosphorylase"/>
</dbReference>
<keyword evidence="5" id="KW-1185">Reference proteome</keyword>
<feature type="short sequence motif" description="Histidine triad motif" evidence="1">
    <location>
        <begin position="92"/>
        <end position="96"/>
    </location>
</feature>
<dbReference type="PANTHER" id="PTHR42997:SF1">
    <property type="entry name" value="AP-4-A PHOSPHORYLASE"/>
    <property type="match status" value="1"/>
</dbReference>
<gene>
    <name evidence="4" type="ORF">ACFOWZ_47135</name>
</gene>
<dbReference type="SUPFAM" id="SSF54197">
    <property type="entry name" value="HIT-like"/>
    <property type="match status" value="1"/>
</dbReference>
<organism evidence="4 5">
    <name type="scientific">Lentzea rhizosphaerae</name>
    <dbReference type="NCBI Taxonomy" id="2041025"/>
    <lineage>
        <taxon>Bacteria</taxon>
        <taxon>Bacillati</taxon>
        <taxon>Actinomycetota</taxon>
        <taxon>Actinomycetes</taxon>
        <taxon>Pseudonocardiales</taxon>
        <taxon>Pseudonocardiaceae</taxon>
        <taxon>Lentzea</taxon>
    </lineage>
</organism>
<accession>A0ABV8CBH5</accession>